<evidence type="ECO:0000256" key="14">
    <source>
        <dbReference type="ARBA" id="ARBA00023306"/>
    </source>
</evidence>
<feature type="compositionally biased region" description="Basic and acidic residues" evidence="18">
    <location>
        <begin position="285"/>
        <end position="301"/>
    </location>
</feature>
<feature type="compositionally biased region" description="Basic and acidic residues" evidence="18">
    <location>
        <begin position="492"/>
        <end position="518"/>
    </location>
</feature>
<feature type="region of interest" description="Disordered" evidence="18">
    <location>
        <begin position="467"/>
        <end position="518"/>
    </location>
</feature>
<keyword evidence="14" id="KW-0131">Cell cycle</keyword>
<dbReference type="GeneID" id="102816922"/>
<evidence type="ECO:0000256" key="4">
    <source>
        <dbReference type="ARBA" id="ARBA00022490"/>
    </source>
</evidence>
<feature type="compositionally biased region" description="Acidic residues" evidence="18">
    <location>
        <begin position="915"/>
        <end position="924"/>
    </location>
</feature>
<evidence type="ECO:0000256" key="7">
    <source>
        <dbReference type="ARBA" id="ARBA00022703"/>
    </source>
</evidence>
<feature type="compositionally biased region" description="Basic and acidic residues" evidence="18">
    <location>
        <begin position="199"/>
        <end position="208"/>
    </location>
</feature>
<evidence type="ECO:0000256" key="3">
    <source>
        <dbReference type="ARBA" id="ARBA00004496"/>
    </source>
</evidence>
<evidence type="ECO:0000313" key="20">
    <source>
        <dbReference type="RefSeq" id="XP_006870674.1"/>
    </source>
</evidence>
<protein>
    <recommendedName>
        <fullName evidence="15">CASP8-associated protein 2</fullName>
    </recommendedName>
    <alternativeName>
        <fullName evidence="16">FLICE-associated huge protein</fullName>
    </alternativeName>
</protein>
<dbReference type="GO" id="GO:0036337">
    <property type="term" value="P:Fas signaling pathway"/>
    <property type="evidence" value="ECO:0007669"/>
    <property type="project" value="TreeGrafter"/>
</dbReference>
<comment type="subcellular location">
    <subcellularLocation>
        <location evidence="3">Cytoplasm</location>
    </subcellularLocation>
    <subcellularLocation>
        <location evidence="1">Mitochondrion</location>
    </subcellularLocation>
    <subcellularLocation>
        <location evidence="2">Nucleus</location>
        <location evidence="2">PML body</location>
    </subcellularLocation>
</comment>
<dbReference type="CTD" id="9994"/>
<evidence type="ECO:0000256" key="12">
    <source>
        <dbReference type="ARBA" id="ARBA00023163"/>
    </source>
</evidence>
<sequence>MAADDDNGDGTSLFDVFSASPLNNDDGSLDIYAGLDSAVSDIASKSCVPSRNCLDLYEEILTEEGTAKEATYNDLHVEYEKCQLQMKELMKKYKEIQTQNFSLKSENQSLKKNISALIKTARVEINRKDEEINNLHQRLSEFPHFRNNHKIARTSDTTKTKDLKSRTPHLDDGSKTDSRGKSDVSRDVHHSASLQNMGKEGKLHSEKRSTSLLPTSIEKHCNNGVWSHSHHQAGENSSSEDNRREKKDIRHSQHSGGTDRIRKDFSTSCGDGELRNTEPSQRLQGRSEKHGKSEPKTESKNSKFKSNTGSDHQSEHIGSSWERELPRERSHIRLESQNDKRLERPSERSQSISRKDHKSQDKEERNVDQKPKSVVKDQDHWRRSEQTLLPHSRNEITKFSHNSSKYHLEERRGREECKRDRGISNHSFQDGRCASFLSGSRPYKYTDSKEADGAHQRENVSLIVERHRTEEKRKREQESKEENRHMRHEKKTHTEHLQKTNNKETKKTATDLKRQNDPKSEICKNEISERIEQHKKFAAKAENGVNETKNKDFKLSFMEKLNLTLSPAKKQPFSQENRHRITDTPKSSGGCDLESSMQAETVTHVSSASEHISEETKSRLLKPKDALSTVSECKINIPDSKMEKKKSLLVKSVEIRKPLDMPICDTETFFSTPIETDQTESLLPSSTEMEQTINCAKTVPMVTDLLQTDVLQNISQNFGLGLDTKSNDGFNSCISKGVEMKVGFSTKVAEPSESILQPSIEEAGNPKFETSLVGTPLVESKSSQMEPCLPKETIESSVQKRELLDHRIEIGETNSVYHDDENSVLSIDLNHLRPIPEAISPLNSPVRPIAKVLRMESPIQVPLYNNNNHKDVFPPNSAHSTSKSQSHDLNKENQKPVCKSDKCTEAGLPKNSSSDELEEGEIISDSETSKSQKNCEKSTKPRASAQVQNTKTNPGRRKRSVHLNEGNRKASSVKIHQTNSKCSKTPSESRRSSKTGKKEKAVSTSSLEKIVQIVVAPSSVREIMHMLRMIRKHVRKTYMKFKVKFSLMQFHRIIDSAILSFTSLIKHLDLSKISKSVSTLQKNLCDSIESKLKQVKKNGIVDRLFEQQLPDMKKKLWKFVDEQLDYLFAKLKKILVKFCDFINFGSDSDEGKHEKKKKEKVQHSDCQKQSLENSNKEIVKAKSPKSEDTVHFKPLVGCKKSEEKPQDQQNSDINTVKHGIKKNSNTCSDNLKNSQSKEHSLELNCVSTSKSERTEDGTVEDAQASQHAALKPERSFEILTEQQASSLTFNLVSDAQMGEIFKSLLQGSDLLDSGVNGNEKSEWELKTPEKQLLESLKCEAIPACTTEELGSEVVSPSPKLISDDNWSLLSSEKGPSLSSGLSLPVHPDVLDESCMFEVSSNIALSKDNLCSSEKNKPYISSILLEDLAVSLTVPSPLKSDGRLSFLKPEVLSSSTPEEVISAHFSEDALLEEEDASEQDIHLALESDNSSSKSSCSSSWTSRSVAPGFQYHPNLPMHAVIMEKSNDHFIVKIRRSAPSSSPSLKQSVLADESLASLPTVGKETVEATEKECISCQDSVFTSVDELDKCNNSVDVTRLADADQNSMIQAQVPDIYEFLKDASGKVGDSNKLADECFKLHQEWEPKVPESIEDLTQVEEIPQSVEAHLPNTYIDLTKDPVTETKNLGELLEVTVLNIDQLGYSGGNLDQNAQILNSSVQLDTVGAFIDLTQDASGESKNEGNHSSKADGGLGCQVICVEEDNRKKEKVRLTNRPSECTADNSCIDLTTESPSPCEVFKKDDLESAPKSNSESSELSGALDNAHKKRKNLSDLNHSQKKQRKEIDLTSRKKVKKATQDSGENDEAHQRKATKKRSPAENKDPSSLKASPGMQDSSAAAATSMSLSAKNVIKKKGEIVVSWTRNDDRQILLECQKRGPSLKTFTNLAAKLNKNPNQVSERFQQLLKLFEKSKCR</sequence>
<dbReference type="SUPFAM" id="SSF46689">
    <property type="entry name" value="Homeodomain-like"/>
    <property type="match status" value="1"/>
</dbReference>
<keyword evidence="4" id="KW-0963">Cytoplasm</keyword>
<keyword evidence="5" id="KW-0678">Repressor</keyword>
<feature type="compositionally biased region" description="Basic and acidic residues" evidence="18">
    <location>
        <begin position="321"/>
        <end position="347"/>
    </location>
</feature>
<keyword evidence="13" id="KW-0539">Nucleus</keyword>
<dbReference type="Gene3D" id="1.10.10.60">
    <property type="entry name" value="Homeodomain-like"/>
    <property type="match status" value="1"/>
</dbReference>
<feature type="region of interest" description="Disordered" evidence="18">
    <location>
        <begin position="866"/>
        <end position="1001"/>
    </location>
</feature>
<keyword evidence="17" id="KW-0175">Coiled coil</keyword>
<organism evidence="19 20">
    <name type="scientific">Chrysochloris asiatica</name>
    <name type="common">Cape golden mole</name>
    <dbReference type="NCBI Taxonomy" id="185453"/>
    <lineage>
        <taxon>Eukaryota</taxon>
        <taxon>Metazoa</taxon>
        <taxon>Chordata</taxon>
        <taxon>Craniata</taxon>
        <taxon>Vertebrata</taxon>
        <taxon>Euteleostomi</taxon>
        <taxon>Mammalia</taxon>
        <taxon>Eutheria</taxon>
        <taxon>Afrotheria</taxon>
        <taxon>Chrysochloridae</taxon>
        <taxon>Chrysochlorinae</taxon>
        <taxon>Chrysochloris</taxon>
    </lineage>
</organism>
<name>A0A9B0WUK7_CHRAS</name>
<keyword evidence="12" id="KW-0804">Transcription</keyword>
<reference evidence="20" key="1">
    <citation type="submission" date="2025-08" db="UniProtKB">
        <authorList>
            <consortium name="RefSeq"/>
        </authorList>
    </citation>
    <scope>IDENTIFICATION</scope>
    <source>
        <tissue evidence="20">Spleen</tissue>
    </source>
</reference>
<feature type="region of interest" description="Disordered" evidence="18">
    <location>
        <begin position="143"/>
        <end position="208"/>
    </location>
</feature>
<keyword evidence="9" id="KW-0805">Transcription regulation</keyword>
<proteinExistence type="predicted"/>
<dbReference type="CDD" id="cd12202">
    <property type="entry name" value="CASP8AP2"/>
    <property type="match status" value="1"/>
</dbReference>
<dbReference type="RefSeq" id="XP_006870674.1">
    <property type="nucleotide sequence ID" value="XM_006870612.1"/>
</dbReference>
<evidence type="ECO:0000256" key="18">
    <source>
        <dbReference type="SAM" id="MobiDB-lite"/>
    </source>
</evidence>
<evidence type="ECO:0000256" key="1">
    <source>
        <dbReference type="ARBA" id="ARBA00004173"/>
    </source>
</evidence>
<feature type="compositionally biased region" description="Basic and acidic residues" evidence="18">
    <location>
        <begin position="987"/>
        <end position="1001"/>
    </location>
</feature>
<accession>A0A9B0WUK7</accession>
<keyword evidence="10" id="KW-0496">Mitochondrion</keyword>
<feature type="region of interest" description="Disordered" evidence="18">
    <location>
        <begin position="1149"/>
        <end position="1270"/>
    </location>
</feature>
<feature type="compositionally biased region" description="Polar residues" evidence="18">
    <location>
        <begin position="1222"/>
        <end position="1234"/>
    </location>
</feature>
<evidence type="ECO:0000256" key="10">
    <source>
        <dbReference type="ARBA" id="ARBA00023128"/>
    </source>
</evidence>
<dbReference type="PANTHER" id="PTHR15489">
    <property type="entry name" value="CASPASE 8 ASSOCIATED PROTEIN 2"/>
    <property type="match status" value="1"/>
</dbReference>
<evidence type="ECO:0000256" key="2">
    <source>
        <dbReference type="ARBA" id="ARBA00004322"/>
    </source>
</evidence>
<feature type="compositionally biased region" description="Basic and acidic residues" evidence="18">
    <location>
        <begin position="467"/>
        <end position="484"/>
    </location>
</feature>
<evidence type="ECO:0000256" key="17">
    <source>
        <dbReference type="SAM" id="Coils"/>
    </source>
</evidence>
<evidence type="ECO:0000256" key="15">
    <source>
        <dbReference type="ARBA" id="ARBA00069865"/>
    </source>
</evidence>
<keyword evidence="8" id="KW-0007">Acetylation</keyword>
<evidence type="ECO:0000256" key="6">
    <source>
        <dbReference type="ARBA" id="ARBA00022553"/>
    </source>
</evidence>
<feature type="region of interest" description="Disordered" evidence="18">
    <location>
        <begin position="569"/>
        <end position="591"/>
    </location>
</feature>
<feature type="compositionally biased region" description="Basic and acidic residues" evidence="18">
    <location>
        <begin position="1174"/>
        <end position="1191"/>
    </location>
</feature>
<feature type="region of interest" description="Disordered" evidence="18">
    <location>
        <begin position="1793"/>
        <end position="1896"/>
    </location>
</feature>
<dbReference type="GO" id="GO:0008625">
    <property type="term" value="P:extrinsic apoptotic signaling pathway via death domain receptors"/>
    <property type="evidence" value="ECO:0007669"/>
    <property type="project" value="TreeGrafter"/>
</dbReference>
<feature type="compositionally biased region" description="Basic and acidic residues" evidence="18">
    <location>
        <begin position="406"/>
        <end position="423"/>
    </location>
</feature>
<evidence type="ECO:0000256" key="13">
    <source>
        <dbReference type="ARBA" id="ARBA00023242"/>
    </source>
</evidence>
<keyword evidence="7" id="KW-0053">Apoptosis</keyword>
<dbReference type="InterPro" id="IPR039674">
    <property type="entry name" value="FLASH"/>
</dbReference>
<feature type="compositionally biased region" description="Polar residues" evidence="18">
    <location>
        <begin position="1804"/>
        <end position="1813"/>
    </location>
</feature>
<feature type="coiled-coil region" evidence="17">
    <location>
        <begin position="72"/>
        <end position="138"/>
    </location>
</feature>
<evidence type="ECO:0000256" key="9">
    <source>
        <dbReference type="ARBA" id="ARBA00023015"/>
    </source>
</evidence>
<dbReference type="Proteomes" id="UP000504623">
    <property type="component" value="Unplaced"/>
</dbReference>
<evidence type="ECO:0000256" key="11">
    <source>
        <dbReference type="ARBA" id="ARBA00023159"/>
    </source>
</evidence>
<feature type="compositionally biased region" description="Basic and acidic residues" evidence="18">
    <location>
        <begin position="156"/>
        <end position="190"/>
    </location>
</feature>
<dbReference type="PANTHER" id="PTHR15489:SF2">
    <property type="entry name" value="CASP8-ASSOCIATED PROTEIN 2"/>
    <property type="match status" value="1"/>
</dbReference>
<keyword evidence="6" id="KW-0597">Phosphoprotein</keyword>
<dbReference type="Pfam" id="PF21227">
    <property type="entry name" value="Myb_DNA-binding_7"/>
    <property type="match status" value="1"/>
</dbReference>
<evidence type="ECO:0000256" key="5">
    <source>
        <dbReference type="ARBA" id="ARBA00022491"/>
    </source>
</evidence>
<feature type="region of interest" description="Disordered" evidence="18">
    <location>
        <begin position="221"/>
        <end position="423"/>
    </location>
</feature>
<feature type="compositionally biased region" description="Basic and acidic residues" evidence="18">
    <location>
        <begin position="240"/>
        <end position="265"/>
    </location>
</feature>
<dbReference type="InterPro" id="IPR009057">
    <property type="entry name" value="Homeodomain-like_sf"/>
</dbReference>
<gene>
    <name evidence="20" type="primary">CASP8AP2</name>
</gene>
<dbReference type="GO" id="GO:0005739">
    <property type="term" value="C:mitochondrion"/>
    <property type="evidence" value="ECO:0007669"/>
    <property type="project" value="UniProtKB-SubCell"/>
</dbReference>
<evidence type="ECO:0000256" key="16">
    <source>
        <dbReference type="ARBA" id="ARBA00078515"/>
    </source>
</evidence>
<keyword evidence="19" id="KW-1185">Reference proteome</keyword>
<evidence type="ECO:0000313" key="19">
    <source>
        <dbReference type="Proteomes" id="UP000504623"/>
    </source>
</evidence>
<dbReference type="GO" id="GO:0003714">
    <property type="term" value="F:transcription corepressor activity"/>
    <property type="evidence" value="ECO:0007669"/>
    <property type="project" value="TreeGrafter"/>
</dbReference>
<dbReference type="FunFam" id="1.10.10.60:FF:000265">
    <property type="entry name" value="CASP8-associated protein 2 isoform X1"/>
    <property type="match status" value="1"/>
</dbReference>
<keyword evidence="11" id="KW-0010">Activator</keyword>
<dbReference type="InterPro" id="IPR049257">
    <property type="entry name" value="Gon4l/CASP8AP2_myb-like"/>
</dbReference>
<feature type="compositionally biased region" description="Basic and acidic residues" evidence="18">
    <location>
        <begin position="927"/>
        <end position="939"/>
    </location>
</feature>
<feature type="compositionally biased region" description="Polar residues" evidence="18">
    <location>
        <begin position="974"/>
        <end position="986"/>
    </location>
</feature>
<feature type="compositionally biased region" description="Basic and acidic residues" evidence="18">
    <location>
        <begin position="358"/>
        <end position="385"/>
    </location>
</feature>
<dbReference type="GO" id="GO:0016605">
    <property type="term" value="C:PML body"/>
    <property type="evidence" value="ECO:0007669"/>
    <property type="project" value="UniProtKB-SubCell"/>
</dbReference>
<dbReference type="OrthoDB" id="1938039at2759"/>
<feature type="compositionally biased region" description="Basic and acidic residues" evidence="18">
    <location>
        <begin position="885"/>
        <end position="904"/>
    </location>
</feature>
<evidence type="ECO:0000256" key="8">
    <source>
        <dbReference type="ARBA" id="ARBA00022990"/>
    </source>
</evidence>